<feature type="compositionally biased region" description="Polar residues" evidence="1">
    <location>
        <begin position="85"/>
        <end position="94"/>
    </location>
</feature>
<dbReference type="OrthoDB" id="823920at2759"/>
<dbReference type="RefSeq" id="XP_015695586.1">
    <property type="nucleotide sequence ID" value="XM_015840100.1"/>
</dbReference>
<dbReference type="AlphaFoldDB" id="J3MSU2"/>
<dbReference type="EnsemblPlants" id="OB08G21720.1">
    <property type="protein sequence ID" value="OB08G21720.1"/>
    <property type="gene ID" value="OB08G21720"/>
</dbReference>
<dbReference type="Proteomes" id="UP000006038">
    <property type="component" value="Chromosome 8"/>
</dbReference>
<dbReference type="OMA" id="EHDYDSG"/>
<organism evidence="3">
    <name type="scientific">Oryza brachyantha</name>
    <name type="common">malo sina</name>
    <dbReference type="NCBI Taxonomy" id="4533"/>
    <lineage>
        <taxon>Eukaryota</taxon>
        <taxon>Viridiplantae</taxon>
        <taxon>Streptophyta</taxon>
        <taxon>Embryophyta</taxon>
        <taxon>Tracheophyta</taxon>
        <taxon>Spermatophyta</taxon>
        <taxon>Magnoliopsida</taxon>
        <taxon>Liliopsida</taxon>
        <taxon>Poales</taxon>
        <taxon>Poaceae</taxon>
        <taxon>BOP clade</taxon>
        <taxon>Oryzoideae</taxon>
        <taxon>Oryzeae</taxon>
        <taxon>Oryzinae</taxon>
        <taxon>Oryza</taxon>
    </lineage>
</organism>
<feature type="region of interest" description="Disordered" evidence="1">
    <location>
        <begin position="82"/>
        <end position="161"/>
    </location>
</feature>
<evidence type="ECO:0000256" key="1">
    <source>
        <dbReference type="SAM" id="MobiDB-lite"/>
    </source>
</evidence>
<evidence type="ECO:0000256" key="2">
    <source>
        <dbReference type="SAM" id="Phobius"/>
    </source>
</evidence>
<dbReference type="PANTHER" id="PTHR33098:SF2">
    <property type="entry name" value="OS08G0402500 PROTEIN"/>
    <property type="match status" value="1"/>
</dbReference>
<gene>
    <name evidence="3" type="primary">LOC107304724</name>
</gene>
<dbReference type="Gramene" id="OB08G21720.1">
    <property type="protein sequence ID" value="OB08G21720.1"/>
    <property type="gene ID" value="OB08G21720"/>
</dbReference>
<feature type="transmembrane region" description="Helical" evidence="2">
    <location>
        <begin position="13"/>
        <end position="34"/>
    </location>
</feature>
<evidence type="ECO:0008006" key="5">
    <source>
        <dbReference type="Google" id="ProtNLM"/>
    </source>
</evidence>
<dbReference type="KEGG" id="obr:107304724"/>
<keyword evidence="4" id="KW-1185">Reference proteome</keyword>
<keyword evidence="2" id="KW-0812">Transmembrane</keyword>
<dbReference type="HOGENOM" id="CLU_089101_1_0_1"/>
<evidence type="ECO:0000313" key="4">
    <source>
        <dbReference type="Proteomes" id="UP000006038"/>
    </source>
</evidence>
<protein>
    <recommendedName>
        <fullName evidence="5">DUF4408 domain-containing protein</fullName>
    </recommendedName>
</protein>
<sequence>MAVESSWWPLSPWLSPAAAWLVLFSAVVGAVVLMSSRGHSAPPPSTGRRSLTRSASSMVLERLSSFSVFSVVLPVSGVRGDVDSITASPPSETMLTPAAAEHAAASATRGAEAAEESPLADEAHPDPVVVSPSQPPQAAALAGEAASSEEEERPSKRKELAANATVVKRRGRAFAEEVEGKAEVNARAERFIRQFREDLRLQRLMSVLNRTHTLNGGGGGSPAP</sequence>
<reference evidence="3" key="2">
    <citation type="submission" date="2013-04" db="UniProtKB">
        <authorList>
            <consortium name="EnsemblPlants"/>
        </authorList>
    </citation>
    <scope>IDENTIFICATION</scope>
</reference>
<name>J3MSU2_ORYBR</name>
<keyword evidence="2" id="KW-0472">Membrane</keyword>
<dbReference type="Pfam" id="PF05553">
    <property type="entry name" value="DUF761"/>
    <property type="match status" value="1"/>
</dbReference>
<feature type="compositionally biased region" description="Low complexity" evidence="1">
    <location>
        <begin position="127"/>
        <end position="146"/>
    </location>
</feature>
<dbReference type="PANTHER" id="PTHR33098">
    <property type="entry name" value="COTTON FIBER (DUF761)"/>
    <property type="match status" value="1"/>
</dbReference>
<feature type="compositionally biased region" description="Low complexity" evidence="1">
    <location>
        <begin position="98"/>
        <end position="111"/>
    </location>
</feature>
<reference evidence="3" key="1">
    <citation type="journal article" date="2013" name="Nat. Commun.">
        <title>Whole-genome sequencing of Oryza brachyantha reveals mechanisms underlying Oryza genome evolution.</title>
        <authorList>
            <person name="Chen J."/>
            <person name="Huang Q."/>
            <person name="Gao D."/>
            <person name="Wang J."/>
            <person name="Lang Y."/>
            <person name="Liu T."/>
            <person name="Li B."/>
            <person name="Bai Z."/>
            <person name="Luis Goicoechea J."/>
            <person name="Liang C."/>
            <person name="Chen C."/>
            <person name="Zhang W."/>
            <person name="Sun S."/>
            <person name="Liao Y."/>
            <person name="Zhang X."/>
            <person name="Yang L."/>
            <person name="Song C."/>
            <person name="Wang M."/>
            <person name="Shi J."/>
            <person name="Liu G."/>
            <person name="Liu J."/>
            <person name="Zhou H."/>
            <person name="Zhou W."/>
            <person name="Yu Q."/>
            <person name="An N."/>
            <person name="Chen Y."/>
            <person name="Cai Q."/>
            <person name="Wang B."/>
            <person name="Liu B."/>
            <person name="Min J."/>
            <person name="Huang Y."/>
            <person name="Wu H."/>
            <person name="Li Z."/>
            <person name="Zhang Y."/>
            <person name="Yin Y."/>
            <person name="Song W."/>
            <person name="Jiang J."/>
            <person name="Jackson S.A."/>
            <person name="Wing R.A."/>
            <person name="Wang J."/>
            <person name="Chen M."/>
        </authorList>
    </citation>
    <scope>NUCLEOTIDE SEQUENCE [LARGE SCALE GENOMIC DNA]</scope>
    <source>
        <strain evidence="3">cv. IRGC 101232</strain>
    </source>
</reference>
<dbReference type="eggNOG" id="ENOG502R3AU">
    <property type="taxonomic scope" value="Eukaryota"/>
</dbReference>
<evidence type="ECO:0000313" key="3">
    <source>
        <dbReference type="EnsemblPlants" id="OB08G21720.1"/>
    </source>
</evidence>
<proteinExistence type="predicted"/>
<dbReference type="InterPro" id="IPR008480">
    <property type="entry name" value="DUF761_pln"/>
</dbReference>
<accession>J3MSU2</accession>
<keyword evidence="2" id="KW-1133">Transmembrane helix</keyword>
<dbReference type="GeneID" id="107304724"/>